<keyword evidence="2" id="KW-0812">Transmembrane</keyword>
<protein>
    <submittedName>
        <fullName evidence="3">Uncharacterized protein</fullName>
    </submittedName>
</protein>
<evidence type="ECO:0000256" key="1">
    <source>
        <dbReference type="SAM" id="MobiDB-lite"/>
    </source>
</evidence>
<dbReference type="EMBL" id="AP027266">
    <property type="protein sequence ID" value="BDW85829.1"/>
    <property type="molecule type" value="Genomic_DNA"/>
</dbReference>
<feature type="region of interest" description="Disordered" evidence="1">
    <location>
        <begin position="65"/>
        <end position="117"/>
    </location>
</feature>
<keyword evidence="2" id="KW-1133">Transmembrane helix</keyword>
<proteinExistence type="predicted"/>
<gene>
    <name evidence="3" type="ORF">MACH21_20060</name>
</gene>
<feature type="region of interest" description="Disordered" evidence="1">
    <location>
        <begin position="1"/>
        <end position="27"/>
    </location>
</feature>
<dbReference type="KEGG" id="rmai:MACH21_20060"/>
<evidence type="ECO:0000256" key="2">
    <source>
        <dbReference type="SAM" id="Phobius"/>
    </source>
</evidence>
<keyword evidence="2" id="KW-0472">Membrane</keyword>
<keyword evidence="4" id="KW-1185">Reference proteome</keyword>
<sequence length="117" mass="12041">MTDDTDGKAGKGGSSPPTLTDENIKTRHGMDRRLLLRGFGIGTLGLGMAGVAGCVPTTTTTIVTSRSGWTDSDNGPILDPGGNGRGPRHGRYTGWTDSDNGPILDAGGQGRGPQRYG</sequence>
<dbReference type="AlphaFoldDB" id="A0AA48KJ51"/>
<name>A0AA48KJ51_9RHOB</name>
<organism evidence="3 4">
    <name type="scientific">Roseicyclus marinus</name>
    <dbReference type="NCBI Taxonomy" id="2161673"/>
    <lineage>
        <taxon>Bacteria</taxon>
        <taxon>Pseudomonadati</taxon>
        <taxon>Pseudomonadota</taxon>
        <taxon>Alphaproteobacteria</taxon>
        <taxon>Rhodobacterales</taxon>
        <taxon>Roseobacteraceae</taxon>
        <taxon>Roseicyclus</taxon>
    </lineage>
</organism>
<dbReference type="RefSeq" id="WP_338271654.1">
    <property type="nucleotide sequence ID" value="NZ_AP027266.1"/>
</dbReference>
<accession>A0AA48KJ51</accession>
<evidence type="ECO:0000313" key="4">
    <source>
        <dbReference type="Proteomes" id="UP001337723"/>
    </source>
</evidence>
<reference evidence="3 4" key="1">
    <citation type="submission" date="2023-01" db="EMBL/GenBank/DDBJ databases">
        <title>Complete genome sequence of Roseicyclus marinus strain Dej080120_10.</title>
        <authorList>
            <person name="Ueki S."/>
            <person name="Maruyama F."/>
        </authorList>
    </citation>
    <scope>NUCLEOTIDE SEQUENCE [LARGE SCALE GENOMIC DNA]</scope>
    <source>
        <strain evidence="3 4">Dej080120_10</strain>
    </source>
</reference>
<dbReference type="Proteomes" id="UP001337723">
    <property type="component" value="Chromosome"/>
</dbReference>
<evidence type="ECO:0000313" key="3">
    <source>
        <dbReference type="EMBL" id="BDW85829.1"/>
    </source>
</evidence>
<feature type="transmembrane region" description="Helical" evidence="2">
    <location>
        <begin position="34"/>
        <end position="53"/>
    </location>
</feature>